<dbReference type="RefSeq" id="XP_064680413.1">
    <property type="nucleotide sequence ID" value="XM_064825036.1"/>
</dbReference>
<organism evidence="2 3">
    <name type="scientific">Mucor velutinosus</name>
    <dbReference type="NCBI Taxonomy" id="708070"/>
    <lineage>
        <taxon>Eukaryota</taxon>
        <taxon>Fungi</taxon>
        <taxon>Fungi incertae sedis</taxon>
        <taxon>Mucoromycota</taxon>
        <taxon>Mucoromycotina</taxon>
        <taxon>Mucoromycetes</taxon>
        <taxon>Mucorales</taxon>
        <taxon>Mucorineae</taxon>
        <taxon>Mucoraceae</taxon>
        <taxon>Mucor</taxon>
    </lineage>
</organism>
<reference evidence="2 3" key="1">
    <citation type="submission" date="2022-11" db="EMBL/GenBank/DDBJ databases">
        <title>Mucor velutinosus strain NIH1002 WGS.</title>
        <authorList>
            <person name="Subramanian P."/>
            <person name="Mullikin J.C."/>
            <person name="Segre J.A."/>
            <person name="Zelazny A.M."/>
        </authorList>
    </citation>
    <scope>NUCLEOTIDE SEQUENCE [LARGE SCALE GENOMIC DNA]</scope>
    <source>
        <strain evidence="2 3">NIH1002</strain>
    </source>
</reference>
<name>A0AAN7DBD9_9FUNG</name>
<evidence type="ECO:0000256" key="1">
    <source>
        <dbReference type="SAM" id="MobiDB-lite"/>
    </source>
</evidence>
<dbReference type="GeneID" id="89949439"/>
<protein>
    <submittedName>
        <fullName evidence="2">Uncharacterized protein</fullName>
    </submittedName>
</protein>
<dbReference type="Proteomes" id="UP001304243">
    <property type="component" value="Unassembled WGS sequence"/>
</dbReference>
<comment type="caution">
    <text evidence="2">The sequence shown here is derived from an EMBL/GenBank/DDBJ whole genome shotgun (WGS) entry which is preliminary data.</text>
</comment>
<dbReference type="EMBL" id="JASEJX010000016">
    <property type="protein sequence ID" value="KAK4513747.1"/>
    <property type="molecule type" value="Genomic_DNA"/>
</dbReference>
<accession>A0AAN7DBD9</accession>
<sequence length="178" mass="19427">MPELPTAKTDTPLLTPSDITTQQPNTPDLSNPFAYAGNPIQPALSTEQDTIPLNNENATTAFNSPISSNTTDPEVVKLKSSIWKKAGQLQSAIGSLTGLESWQTSGRKTEQDAERERREAEDRLNQGEASRVHGEYERLMGYVNYAIGHVAGDSEMQSKASERAEHGAAEVDRSISKR</sequence>
<feature type="compositionally biased region" description="Polar residues" evidence="1">
    <location>
        <begin position="95"/>
        <end position="106"/>
    </location>
</feature>
<feature type="compositionally biased region" description="Polar residues" evidence="1">
    <location>
        <begin position="8"/>
        <end position="29"/>
    </location>
</feature>
<keyword evidence="3" id="KW-1185">Reference proteome</keyword>
<gene>
    <name evidence="2" type="ORF">ATC70_005753</name>
</gene>
<evidence type="ECO:0000313" key="2">
    <source>
        <dbReference type="EMBL" id="KAK4513747.1"/>
    </source>
</evidence>
<dbReference type="AlphaFoldDB" id="A0AAN7DBD9"/>
<proteinExistence type="predicted"/>
<feature type="region of interest" description="Disordered" evidence="1">
    <location>
        <begin position="1"/>
        <end position="40"/>
    </location>
</feature>
<evidence type="ECO:0000313" key="3">
    <source>
        <dbReference type="Proteomes" id="UP001304243"/>
    </source>
</evidence>
<feature type="compositionally biased region" description="Basic and acidic residues" evidence="1">
    <location>
        <begin position="160"/>
        <end position="178"/>
    </location>
</feature>
<feature type="compositionally biased region" description="Basic and acidic residues" evidence="1">
    <location>
        <begin position="107"/>
        <end position="135"/>
    </location>
</feature>
<feature type="region of interest" description="Disordered" evidence="1">
    <location>
        <begin position="95"/>
        <end position="135"/>
    </location>
</feature>
<feature type="region of interest" description="Disordered" evidence="1">
    <location>
        <begin position="155"/>
        <end position="178"/>
    </location>
</feature>